<dbReference type="EMBL" id="VIEB01000656">
    <property type="protein sequence ID" value="TQD83985.1"/>
    <property type="molecule type" value="Genomic_DNA"/>
</dbReference>
<accession>A0A540LBX9</accession>
<gene>
    <name evidence="2" type="ORF">C1H46_030435</name>
</gene>
<name>A0A540LBX9_MALBA</name>
<dbReference type="STRING" id="106549.A0A540LBX9"/>
<protein>
    <submittedName>
        <fullName evidence="2">Uncharacterized protein</fullName>
    </submittedName>
</protein>
<dbReference type="AlphaFoldDB" id="A0A540LBX9"/>
<organism evidence="2 3">
    <name type="scientific">Malus baccata</name>
    <name type="common">Siberian crab apple</name>
    <name type="synonym">Pyrus baccata</name>
    <dbReference type="NCBI Taxonomy" id="106549"/>
    <lineage>
        <taxon>Eukaryota</taxon>
        <taxon>Viridiplantae</taxon>
        <taxon>Streptophyta</taxon>
        <taxon>Embryophyta</taxon>
        <taxon>Tracheophyta</taxon>
        <taxon>Spermatophyta</taxon>
        <taxon>Magnoliopsida</taxon>
        <taxon>eudicotyledons</taxon>
        <taxon>Gunneridae</taxon>
        <taxon>Pentapetalae</taxon>
        <taxon>rosids</taxon>
        <taxon>fabids</taxon>
        <taxon>Rosales</taxon>
        <taxon>Rosaceae</taxon>
        <taxon>Amygdaloideae</taxon>
        <taxon>Maleae</taxon>
        <taxon>Malus</taxon>
    </lineage>
</organism>
<comment type="caution">
    <text evidence="2">The sequence shown here is derived from an EMBL/GenBank/DDBJ whole genome shotgun (WGS) entry which is preliminary data.</text>
</comment>
<evidence type="ECO:0000313" key="2">
    <source>
        <dbReference type="EMBL" id="TQD83985.1"/>
    </source>
</evidence>
<dbReference type="Proteomes" id="UP000315295">
    <property type="component" value="Unassembled WGS sequence"/>
</dbReference>
<proteinExistence type="predicted"/>
<feature type="region of interest" description="Disordered" evidence="1">
    <location>
        <begin position="1"/>
        <end position="26"/>
    </location>
</feature>
<evidence type="ECO:0000313" key="3">
    <source>
        <dbReference type="Proteomes" id="UP000315295"/>
    </source>
</evidence>
<sequence length="80" mass="8768">MTSVGLGSKHQQAKAHPQRQPDHNELLNHVTRRAPQMDSNKEMSALVMEGNDAITGHIISTTIGGKNGEPKQVYIYSNDS</sequence>
<reference evidence="2 3" key="1">
    <citation type="journal article" date="2019" name="G3 (Bethesda)">
        <title>Sequencing of a Wild Apple (Malus baccata) Genome Unravels the Differences Between Cultivated and Wild Apple Species Regarding Disease Resistance and Cold Tolerance.</title>
        <authorList>
            <person name="Chen X."/>
        </authorList>
    </citation>
    <scope>NUCLEOTIDE SEQUENCE [LARGE SCALE GENOMIC DNA]</scope>
    <source>
        <strain evidence="3">cv. Shandingzi</strain>
        <tissue evidence="2">Leaves</tissue>
    </source>
</reference>
<evidence type="ECO:0000256" key="1">
    <source>
        <dbReference type="SAM" id="MobiDB-lite"/>
    </source>
</evidence>
<keyword evidence="3" id="KW-1185">Reference proteome</keyword>